<accession>B7Q622</accession>
<dbReference type="EnsemblMetazoa" id="ISCW021421-RA">
    <property type="protein sequence ID" value="ISCW021421-PA"/>
    <property type="gene ID" value="ISCW021421"/>
</dbReference>
<dbReference type="EMBL" id="DS864853">
    <property type="protein sequence ID" value="EEC14294.1"/>
    <property type="molecule type" value="Genomic_DNA"/>
</dbReference>
<evidence type="ECO:0000256" key="1">
    <source>
        <dbReference type="SAM" id="MobiDB-lite"/>
    </source>
</evidence>
<proteinExistence type="predicted"/>
<evidence type="ECO:0000313" key="4">
    <source>
        <dbReference type="Proteomes" id="UP000001555"/>
    </source>
</evidence>
<dbReference type="VEuPathDB" id="VectorBase:ISCI021421"/>
<sequence>MERGFLSEQDGFQSNTGATVDGPAVFARDSGIRPRPIASLAKDRCVQLACAPGRTVIAISCSVRCTPQAAPPCLAR</sequence>
<reference evidence="3" key="2">
    <citation type="submission" date="2020-05" db="UniProtKB">
        <authorList>
            <consortium name="EnsemblMetazoa"/>
        </authorList>
    </citation>
    <scope>IDENTIFICATION</scope>
    <source>
        <strain evidence="3">wikel</strain>
    </source>
</reference>
<dbReference type="EMBL" id="ABJB010792770">
    <property type="status" value="NOT_ANNOTATED_CDS"/>
    <property type="molecule type" value="Genomic_DNA"/>
</dbReference>
<name>B7Q622_IXOSC</name>
<dbReference type="InParanoid" id="B7Q622"/>
<dbReference type="Proteomes" id="UP000001555">
    <property type="component" value="Unassembled WGS sequence"/>
</dbReference>
<organism>
    <name type="scientific">Ixodes scapularis</name>
    <name type="common">Black-legged tick</name>
    <name type="synonym">Deer tick</name>
    <dbReference type="NCBI Taxonomy" id="6945"/>
    <lineage>
        <taxon>Eukaryota</taxon>
        <taxon>Metazoa</taxon>
        <taxon>Ecdysozoa</taxon>
        <taxon>Arthropoda</taxon>
        <taxon>Chelicerata</taxon>
        <taxon>Arachnida</taxon>
        <taxon>Acari</taxon>
        <taxon>Parasitiformes</taxon>
        <taxon>Ixodida</taxon>
        <taxon>Ixodoidea</taxon>
        <taxon>Ixodidae</taxon>
        <taxon>Ixodinae</taxon>
        <taxon>Ixodes</taxon>
    </lineage>
</organism>
<dbReference type="AlphaFoldDB" id="B7Q622"/>
<gene>
    <name evidence="2" type="ORF">IscW_ISCW021421</name>
</gene>
<keyword evidence="4" id="KW-1185">Reference proteome</keyword>
<evidence type="ECO:0000313" key="2">
    <source>
        <dbReference type="EMBL" id="EEC14294.1"/>
    </source>
</evidence>
<evidence type="ECO:0000313" key="3">
    <source>
        <dbReference type="EnsemblMetazoa" id="ISCW021421-PA"/>
    </source>
</evidence>
<dbReference type="PaxDb" id="6945-B7Q622"/>
<dbReference type="VEuPathDB" id="VectorBase:ISCW021421"/>
<reference evidence="2 4" key="1">
    <citation type="submission" date="2008-03" db="EMBL/GenBank/DDBJ databases">
        <title>Annotation of Ixodes scapularis.</title>
        <authorList>
            <consortium name="Ixodes scapularis Genome Project Consortium"/>
            <person name="Caler E."/>
            <person name="Hannick L.I."/>
            <person name="Bidwell S."/>
            <person name="Joardar V."/>
            <person name="Thiagarajan M."/>
            <person name="Amedeo P."/>
            <person name="Galinsky K.J."/>
            <person name="Schobel S."/>
            <person name="Inman J."/>
            <person name="Hostetler J."/>
            <person name="Miller J."/>
            <person name="Hammond M."/>
            <person name="Megy K."/>
            <person name="Lawson D."/>
            <person name="Kodira C."/>
            <person name="Sutton G."/>
            <person name="Meyer J."/>
            <person name="Hill C.A."/>
            <person name="Birren B."/>
            <person name="Nene V."/>
            <person name="Collins F."/>
            <person name="Alarcon-Chaidez F."/>
            <person name="Wikel S."/>
            <person name="Strausberg R."/>
        </authorList>
    </citation>
    <scope>NUCLEOTIDE SEQUENCE [LARGE SCALE GENOMIC DNA]</scope>
    <source>
        <strain evidence="4">Wikel</strain>
        <strain evidence="2">Wikel colony</strain>
    </source>
</reference>
<dbReference type="HOGENOM" id="CLU_2657243_0_0_1"/>
<protein>
    <submittedName>
        <fullName evidence="2 3">Uncharacterized protein</fullName>
    </submittedName>
</protein>
<feature type="region of interest" description="Disordered" evidence="1">
    <location>
        <begin position="1"/>
        <end position="24"/>
    </location>
</feature>